<sequence length="239" mass="26424">MPSILTLAAELHLLIGESLATFQDLSALSRTNRYFNTTLTAVLYKRALSVSAAADPHTQCVYDWAISRERLSTLSQLLRHGGSLSQRIHYRGGVAQSWYGWFWRRRHAPTLLLAAVSAHKIRAARFLLQCGAEVNEAVNGEGPLHVAVHIRPDVEMVKVLIEAGADVCRPDLVGWAPLASTLKTWSFHYKDGEIMLRCRAVAKLLIAHGAYNGGPMLGVQRAALAAMRLGPFEDEEEEE</sequence>
<evidence type="ECO:0000313" key="4">
    <source>
        <dbReference type="Proteomes" id="UP000326924"/>
    </source>
</evidence>
<dbReference type="PROSITE" id="PS50088">
    <property type="entry name" value="ANK_REPEAT"/>
    <property type="match status" value="1"/>
</dbReference>
<feature type="repeat" description="ANK" evidence="1">
    <location>
        <begin position="139"/>
        <end position="172"/>
    </location>
</feature>
<evidence type="ECO:0000313" key="3">
    <source>
        <dbReference type="EMBL" id="KAA8893400.1"/>
    </source>
</evidence>
<dbReference type="SUPFAM" id="SSF48403">
    <property type="entry name" value="Ankyrin repeat"/>
    <property type="match status" value="1"/>
</dbReference>
<gene>
    <name evidence="3" type="ORF">FN846DRAFT_979158</name>
</gene>
<dbReference type="OrthoDB" id="341259at2759"/>
<dbReference type="EMBL" id="VXIS01000449">
    <property type="protein sequence ID" value="KAA8893400.1"/>
    <property type="molecule type" value="Genomic_DNA"/>
</dbReference>
<comment type="caution">
    <text evidence="3">The sequence shown here is derived from an EMBL/GenBank/DDBJ whole genome shotgun (WGS) entry which is preliminary data.</text>
</comment>
<dbReference type="Gene3D" id="1.25.40.20">
    <property type="entry name" value="Ankyrin repeat-containing domain"/>
    <property type="match status" value="1"/>
</dbReference>
<keyword evidence="2" id="KW-0732">Signal</keyword>
<reference evidence="3 4" key="1">
    <citation type="submission" date="2019-09" db="EMBL/GenBank/DDBJ databases">
        <title>Draft genome of the ectomycorrhizal ascomycete Sphaerosporella brunnea.</title>
        <authorList>
            <consortium name="DOE Joint Genome Institute"/>
            <person name="Benucci G.M."/>
            <person name="Marozzi G."/>
            <person name="Antonielli L."/>
            <person name="Sanchez S."/>
            <person name="Marco P."/>
            <person name="Wang X."/>
            <person name="Falini L.B."/>
            <person name="Barry K."/>
            <person name="Haridas S."/>
            <person name="Lipzen A."/>
            <person name="Labutti K."/>
            <person name="Grigoriev I.V."/>
            <person name="Murat C."/>
            <person name="Martin F."/>
            <person name="Albertini E."/>
            <person name="Donnini D."/>
            <person name="Bonito G."/>
        </authorList>
    </citation>
    <scope>NUCLEOTIDE SEQUENCE [LARGE SCALE GENOMIC DNA]</scope>
    <source>
        <strain evidence="3 4">Sb_GMNB300</strain>
    </source>
</reference>
<keyword evidence="4" id="KW-1185">Reference proteome</keyword>
<dbReference type="Proteomes" id="UP000326924">
    <property type="component" value="Unassembled WGS sequence"/>
</dbReference>
<dbReference type="InterPro" id="IPR036770">
    <property type="entry name" value="Ankyrin_rpt-contain_sf"/>
</dbReference>
<organism evidence="3 4">
    <name type="scientific">Sphaerosporella brunnea</name>
    <dbReference type="NCBI Taxonomy" id="1250544"/>
    <lineage>
        <taxon>Eukaryota</taxon>
        <taxon>Fungi</taxon>
        <taxon>Dikarya</taxon>
        <taxon>Ascomycota</taxon>
        <taxon>Pezizomycotina</taxon>
        <taxon>Pezizomycetes</taxon>
        <taxon>Pezizales</taxon>
        <taxon>Pyronemataceae</taxon>
        <taxon>Sphaerosporella</taxon>
    </lineage>
</organism>
<evidence type="ECO:0000256" key="1">
    <source>
        <dbReference type="PROSITE-ProRule" id="PRU00023"/>
    </source>
</evidence>
<feature type="chain" id="PRO_5023808375" evidence="2">
    <location>
        <begin position="21"/>
        <end position="239"/>
    </location>
</feature>
<accession>A0A5J5EDP2</accession>
<dbReference type="AlphaFoldDB" id="A0A5J5EDP2"/>
<dbReference type="Pfam" id="PF12796">
    <property type="entry name" value="Ank_2"/>
    <property type="match status" value="1"/>
</dbReference>
<protein>
    <submittedName>
        <fullName evidence="3">Uncharacterized protein</fullName>
    </submittedName>
</protein>
<evidence type="ECO:0000256" key="2">
    <source>
        <dbReference type="SAM" id="SignalP"/>
    </source>
</evidence>
<dbReference type="InParanoid" id="A0A5J5EDP2"/>
<proteinExistence type="predicted"/>
<dbReference type="SMART" id="SM00248">
    <property type="entry name" value="ANK"/>
    <property type="match status" value="2"/>
</dbReference>
<name>A0A5J5EDP2_9PEZI</name>
<dbReference type="PROSITE" id="PS50297">
    <property type="entry name" value="ANK_REP_REGION"/>
    <property type="match status" value="1"/>
</dbReference>
<dbReference type="InterPro" id="IPR002110">
    <property type="entry name" value="Ankyrin_rpt"/>
</dbReference>
<feature type="signal peptide" evidence="2">
    <location>
        <begin position="1"/>
        <end position="20"/>
    </location>
</feature>
<keyword evidence="1" id="KW-0040">ANK repeat</keyword>